<organism evidence="1 2">
    <name type="scientific">Caerostris extrusa</name>
    <name type="common">Bark spider</name>
    <name type="synonym">Caerostris bankana</name>
    <dbReference type="NCBI Taxonomy" id="172846"/>
    <lineage>
        <taxon>Eukaryota</taxon>
        <taxon>Metazoa</taxon>
        <taxon>Ecdysozoa</taxon>
        <taxon>Arthropoda</taxon>
        <taxon>Chelicerata</taxon>
        <taxon>Arachnida</taxon>
        <taxon>Araneae</taxon>
        <taxon>Araneomorphae</taxon>
        <taxon>Entelegynae</taxon>
        <taxon>Araneoidea</taxon>
        <taxon>Araneidae</taxon>
        <taxon>Caerostris</taxon>
    </lineage>
</organism>
<sequence length="146" mass="16747">MPPLYIVFPTLRIVSLLQLGPLSTGHLSEYGGFLLFTPPFQITDSVYAFTFHSPPRNMLFGWNFPLPCEGKQIESFLYAFDFGGRSRDCWEMLRIVTTLMDNGGNIYCRISETSCRHLFDGCPCPFQMRLLMFSLTSSFQKEVPNH</sequence>
<accession>A0AAV4XPT5</accession>
<comment type="caution">
    <text evidence="1">The sequence shown here is derived from an EMBL/GenBank/DDBJ whole genome shotgun (WGS) entry which is preliminary data.</text>
</comment>
<evidence type="ECO:0000313" key="1">
    <source>
        <dbReference type="EMBL" id="GIY97092.1"/>
    </source>
</evidence>
<protein>
    <submittedName>
        <fullName evidence="1">Uncharacterized protein</fullName>
    </submittedName>
</protein>
<reference evidence="1 2" key="1">
    <citation type="submission" date="2021-06" db="EMBL/GenBank/DDBJ databases">
        <title>Caerostris extrusa draft genome.</title>
        <authorList>
            <person name="Kono N."/>
            <person name="Arakawa K."/>
        </authorList>
    </citation>
    <scope>NUCLEOTIDE SEQUENCE [LARGE SCALE GENOMIC DNA]</scope>
</reference>
<keyword evidence="2" id="KW-1185">Reference proteome</keyword>
<dbReference type="AlphaFoldDB" id="A0AAV4XPT5"/>
<name>A0AAV4XPT5_CAEEX</name>
<evidence type="ECO:0000313" key="2">
    <source>
        <dbReference type="Proteomes" id="UP001054945"/>
    </source>
</evidence>
<proteinExistence type="predicted"/>
<dbReference type="EMBL" id="BPLR01000738">
    <property type="protein sequence ID" value="GIY97092.1"/>
    <property type="molecule type" value="Genomic_DNA"/>
</dbReference>
<dbReference type="Proteomes" id="UP001054945">
    <property type="component" value="Unassembled WGS sequence"/>
</dbReference>
<gene>
    <name evidence="1" type="ORF">CEXT_788741</name>
</gene>